<gene>
    <name evidence="5" type="ORF">DFQ10_102496</name>
</gene>
<dbReference type="EMBL" id="QRDV01000002">
    <property type="protein sequence ID" value="RED45620.1"/>
    <property type="molecule type" value="Genomic_DNA"/>
</dbReference>
<evidence type="ECO:0000313" key="5">
    <source>
        <dbReference type="EMBL" id="RED45620.1"/>
    </source>
</evidence>
<comment type="caution">
    <text evidence="5">The sequence shown here is derived from an EMBL/GenBank/DDBJ whole genome shotgun (WGS) entry which is preliminary data.</text>
</comment>
<sequence>MKFRLLFPIVIGIGLLLLNCEDKQTSKKSDTTVVKDSTISKPENKLKKTLKPEYPRLTDNNAMEFFLEYEKENKEDKVRITTDFGIIEIQLYDKTKFHRANFVYLTKRNYFEGTQFYRVVKDFVIQGGSSDDYNLAKKRQKIGKYLLPPDTKRGYTHKRGAVSMPSSEIESAYKLASPFQFFIIQRKGGAQYLDGDYTVFGEVTLGMDVVDKIANVKTDDGDWPLQNVYIRKVELID</sequence>
<protein>
    <recommendedName>
        <fullName evidence="3">Peptidyl-prolyl cis-trans isomerase</fullName>
        <shortName evidence="3">PPIase</shortName>
        <ecNumber evidence="3">5.2.1.8</ecNumber>
    </recommendedName>
</protein>
<dbReference type="InterPro" id="IPR002130">
    <property type="entry name" value="Cyclophilin-type_PPIase_dom"/>
</dbReference>
<dbReference type="CDD" id="cd00317">
    <property type="entry name" value="cyclophilin"/>
    <property type="match status" value="1"/>
</dbReference>
<dbReference type="OrthoDB" id="9807797at2"/>
<dbReference type="PROSITE" id="PS50072">
    <property type="entry name" value="CSA_PPIASE_2"/>
    <property type="match status" value="1"/>
</dbReference>
<name>A0A3D9H803_9FLAO</name>
<dbReference type="Proteomes" id="UP000256980">
    <property type="component" value="Unassembled WGS sequence"/>
</dbReference>
<dbReference type="AlphaFoldDB" id="A0A3D9H803"/>
<evidence type="ECO:0000256" key="2">
    <source>
        <dbReference type="ARBA" id="ARBA00023235"/>
    </source>
</evidence>
<comment type="catalytic activity">
    <reaction evidence="3">
        <text>[protein]-peptidylproline (omega=180) = [protein]-peptidylproline (omega=0)</text>
        <dbReference type="Rhea" id="RHEA:16237"/>
        <dbReference type="Rhea" id="RHEA-COMP:10747"/>
        <dbReference type="Rhea" id="RHEA-COMP:10748"/>
        <dbReference type="ChEBI" id="CHEBI:83833"/>
        <dbReference type="ChEBI" id="CHEBI:83834"/>
        <dbReference type="EC" id="5.2.1.8"/>
    </reaction>
</comment>
<dbReference type="EC" id="5.2.1.8" evidence="3"/>
<comment type="function">
    <text evidence="3">PPIases accelerate the folding of proteins. It catalyzes the cis-trans isomerization of proline imidic peptide bonds in oligopeptides.</text>
</comment>
<dbReference type="Gene3D" id="2.40.100.10">
    <property type="entry name" value="Cyclophilin-like"/>
    <property type="match status" value="1"/>
</dbReference>
<evidence type="ECO:0000259" key="4">
    <source>
        <dbReference type="PROSITE" id="PS50072"/>
    </source>
</evidence>
<dbReference type="PANTHER" id="PTHR45625">
    <property type="entry name" value="PEPTIDYL-PROLYL CIS-TRANS ISOMERASE-RELATED"/>
    <property type="match status" value="1"/>
</dbReference>
<organism evidence="5 6">
    <name type="scientific">Winogradskyella eximia</name>
    <dbReference type="NCBI Taxonomy" id="262006"/>
    <lineage>
        <taxon>Bacteria</taxon>
        <taxon>Pseudomonadati</taxon>
        <taxon>Bacteroidota</taxon>
        <taxon>Flavobacteriia</taxon>
        <taxon>Flavobacteriales</taxon>
        <taxon>Flavobacteriaceae</taxon>
        <taxon>Winogradskyella</taxon>
    </lineage>
</organism>
<dbReference type="InterPro" id="IPR044666">
    <property type="entry name" value="Cyclophilin_A-like"/>
</dbReference>
<feature type="domain" description="PPIase cyclophilin-type" evidence="4">
    <location>
        <begin position="85"/>
        <end position="235"/>
    </location>
</feature>
<dbReference type="SUPFAM" id="SSF50891">
    <property type="entry name" value="Cyclophilin-like"/>
    <property type="match status" value="1"/>
</dbReference>
<evidence type="ECO:0000313" key="6">
    <source>
        <dbReference type="Proteomes" id="UP000256980"/>
    </source>
</evidence>
<keyword evidence="6" id="KW-1185">Reference proteome</keyword>
<reference evidence="5 6" key="1">
    <citation type="submission" date="2018-07" db="EMBL/GenBank/DDBJ databases">
        <title>Genomic Encyclopedia of Type Strains, Phase III (KMG-III): the genomes of soil and plant-associated and newly described type strains.</title>
        <authorList>
            <person name="Whitman W."/>
        </authorList>
    </citation>
    <scope>NUCLEOTIDE SEQUENCE [LARGE SCALE GENOMIC DNA]</scope>
    <source>
        <strain evidence="5 6">CECT 7946</strain>
    </source>
</reference>
<dbReference type="GO" id="GO:0003755">
    <property type="term" value="F:peptidyl-prolyl cis-trans isomerase activity"/>
    <property type="evidence" value="ECO:0007669"/>
    <property type="project" value="UniProtKB-UniRule"/>
</dbReference>
<evidence type="ECO:0000256" key="3">
    <source>
        <dbReference type="RuleBase" id="RU363019"/>
    </source>
</evidence>
<dbReference type="RefSeq" id="WP_115816913.1">
    <property type="nucleotide sequence ID" value="NZ_QRDV01000002.1"/>
</dbReference>
<dbReference type="PANTHER" id="PTHR45625:SF4">
    <property type="entry name" value="PEPTIDYLPROLYL ISOMERASE DOMAIN AND WD REPEAT-CONTAINING PROTEIN 1"/>
    <property type="match status" value="1"/>
</dbReference>
<comment type="similarity">
    <text evidence="3">Belongs to the cyclophilin-type PPIase family.</text>
</comment>
<accession>A0A3D9H803</accession>
<dbReference type="InterPro" id="IPR029000">
    <property type="entry name" value="Cyclophilin-like_dom_sf"/>
</dbReference>
<keyword evidence="2 3" id="KW-0413">Isomerase</keyword>
<dbReference type="Pfam" id="PF00160">
    <property type="entry name" value="Pro_isomerase"/>
    <property type="match status" value="1"/>
</dbReference>
<evidence type="ECO:0000256" key="1">
    <source>
        <dbReference type="ARBA" id="ARBA00023110"/>
    </source>
</evidence>
<dbReference type="PRINTS" id="PR00153">
    <property type="entry name" value="CSAPPISMRASE"/>
</dbReference>
<keyword evidence="1 3" id="KW-0697">Rotamase</keyword>
<proteinExistence type="inferred from homology"/>